<keyword evidence="4" id="KW-1185">Reference proteome</keyword>
<evidence type="ECO:0000256" key="2">
    <source>
        <dbReference type="SAM" id="SignalP"/>
    </source>
</evidence>
<name>A0A6A4HMK6_9AGAR</name>
<dbReference type="AlphaFoldDB" id="A0A6A4HMK6"/>
<accession>A0A6A4HMK6</accession>
<feature type="signal peptide" evidence="2">
    <location>
        <begin position="1"/>
        <end position="16"/>
    </location>
</feature>
<evidence type="ECO:0000313" key="3">
    <source>
        <dbReference type="EMBL" id="KAE9398841.1"/>
    </source>
</evidence>
<keyword evidence="2" id="KW-0732">Signal</keyword>
<organism evidence="3 4">
    <name type="scientific">Gymnopus androsaceus JB14</name>
    <dbReference type="NCBI Taxonomy" id="1447944"/>
    <lineage>
        <taxon>Eukaryota</taxon>
        <taxon>Fungi</taxon>
        <taxon>Dikarya</taxon>
        <taxon>Basidiomycota</taxon>
        <taxon>Agaricomycotina</taxon>
        <taxon>Agaricomycetes</taxon>
        <taxon>Agaricomycetidae</taxon>
        <taxon>Agaricales</taxon>
        <taxon>Marasmiineae</taxon>
        <taxon>Omphalotaceae</taxon>
        <taxon>Gymnopus</taxon>
    </lineage>
</organism>
<gene>
    <name evidence="3" type="ORF">BT96DRAFT_994545</name>
</gene>
<dbReference type="OrthoDB" id="4584900at2759"/>
<dbReference type="EMBL" id="ML769477">
    <property type="protein sequence ID" value="KAE9398841.1"/>
    <property type="molecule type" value="Genomic_DNA"/>
</dbReference>
<feature type="chain" id="PRO_5025330219" description="Acid protease" evidence="2">
    <location>
        <begin position="17"/>
        <end position="269"/>
    </location>
</feature>
<evidence type="ECO:0000313" key="4">
    <source>
        <dbReference type="Proteomes" id="UP000799118"/>
    </source>
</evidence>
<sequence>MHFVLFTALLAAASNSTLLDKRSVLSFNPVLEDMPVVSRSNAVVPRHLELTNAKRFSLGLPPNPPKIRATSSKFAPRAGPSGRPGQPTAGCLKICDASDGASLGYVSRTLNSFGEYGATTSSGQELKVQADTSTAGAINVGTTNSPDASFPYLVGITGFANNANGLREGEFNYVYIGAGGQTAVGATPRAETNSFSIATGNPEAIESAIFVFEPSLNLSPFWINGDGSKPTVYLGLYENALFLTGDKSAFTRTFGPATWVTMTFEPDFN</sequence>
<feature type="region of interest" description="Disordered" evidence="1">
    <location>
        <begin position="59"/>
        <end position="87"/>
    </location>
</feature>
<dbReference type="Proteomes" id="UP000799118">
    <property type="component" value="Unassembled WGS sequence"/>
</dbReference>
<protein>
    <recommendedName>
        <fullName evidence="5">Acid protease</fullName>
    </recommendedName>
</protein>
<evidence type="ECO:0000256" key="1">
    <source>
        <dbReference type="SAM" id="MobiDB-lite"/>
    </source>
</evidence>
<proteinExistence type="predicted"/>
<evidence type="ECO:0008006" key="5">
    <source>
        <dbReference type="Google" id="ProtNLM"/>
    </source>
</evidence>
<reference evidence="3" key="1">
    <citation type="journal article" date="2019" name="Environ. Microbiol.">
        <title>Fungal ecological strategies reflected in gene transcription - a case study of two litter decomposers.</title>
        <authorList>
            <person name="Barbi F."/>
            <person name="Kohler A."/>
            <person name="Barry K."/>
            <person name="Baskaran P."/>
            <person name="Daum C."/>
            <person name="Fauchery L."/>
            <person name="Ihrmark K."/>
            <person name="Kuo A."/>
            <person name="LaButti K."/>
            <person name="Lipzen A."/>
            <person name="Morin E."/>
            <person name="Grigoriev I.V."/>
            <person name="Henrissat B."/>
            <person name="Lindahl B."/>
            <person name="Martin F."/>
        </authorList>
    </citation>
    <scope>NUCLEOTIDE SEQUENCE</scope>
    <source>
        <strain evidence="3">JB14</strain>
    </source>
</reference>